<protein>
    <recommendedName>
        <fullName evidence="2">AB hydrolase-1 domain-containing protein</fullName>
    </recommendedName>
</protein>
<evidence type="ECO:0000259" key="2">
    <source>
        <dbReference type="Pfam" id="PF12697"/>
    </source>
</evidence>
<name>A0A1L7AJC2_9PROT</name>
<dbReference type="PANTHER" id="PTHR43798">
    <property type="entry name" value="MONOACYLGLYCEROL LIPASE"/>
    <property type="match status" value="1"/>
</dbReference>
<dbReference type="RefSeq" id="WP_075799612.1">
    <property type="nucleotide sequence ID" value="NZ_CP015583.1"/>
</dbReference>
<dbReference type="InterPro" id="IPR000073">
    <property type="entry name" value="AB_hydrolase_1"/>
</dbReference>
<dbReference type="InterPro" id="IPR000639">
    <property type="entry name" value="Epox_hydrolase-like"/>
</dbReference>
<dbReference type="PRINTS" id="PR00412">
    <property type="entry name" value="EPOXHYDRLASE"/>
</dbReference>
<dbReference type="GO" id="GO:0016787">
    <property type="term" value="F:hydrolase activity"/>
    <property type="evidence" value="ECO:0007669"/>
    <property type="project" value="UniProtKB-KW"/>
</dbReference>
<dbReference type="PRINTS" id="PR00111">
    <property type="entry name" value="ABHYDROLASE"/>
</dbReference>
<dbReference type="InterPro" id="IPR050266">
    <property type="entry name" value="AB_hydrolase_sf"/>
</dbReference>
<dbReference type="Gene3D" id="3.40.50.1820">
    <property type="entry name" value="alpha/beta hydrolase"/>
    <property type="match status" value="1"/>
</dbReference>
<dbReference type="KEGG" id="rgi:RGI145_18885"/>
<dbReference type="EMBL" id="CP015583">
    <property type="protein sequence ID" value="APT58865.1"/>
    <property type="molecule type" value="Genomic_DNA"/>
</dbReference>
<dbReference type="PANTHER" id="PTHR43798:SF31">
    <property type="entry name" value="AB HYDROLASE SUPERFAMILY PROTEIN YCLE"/>
    <property type="match status" value="1"/>
</dbReference>
<dbReference type="SUPFAM" id="SSF53474">
    <property type="entry name" value="alpha/beta-Hydrolases"/>
    <property type="match status" value="1"/>
</dbReference>
<organism evidence="3 4">
    <name type="scientific">Roseomonas gilardii</name>
    <dbReference type="NCBI Taxonomy" id="257708"/>
    <lineage>
        <taxon>Bacteria</taxon>
        <taxon>Pseudomonadati</taxon>
        <taxon>Pseudomonadota</taxon>
        <taxon>Alphaproteobacteria</taxon>
        <taxon>Acetobacterales</taxon>
        <taxon>Roseomonadaceae</taxon>
        <taxon>Roseomonas</taxon>
    </lineage>
</organism>
<dbReference type="GO" id="GO:0016020">
    <property type="term" value="C:membrane"/>
    <property type="evidence" value="ECO:0007669"/>
    <property type="project" value="TreeGrafter"/>
</dbReference>
<keyword evidence="1" id="KW-0378">Hydrolase</keyword>
<dbReference type="AlphaFoldDB" id="A0A1L7AJC2"/>
<evidence type="ECO:0000313" key="4">
    <source>
        <dbReference type="Proteomes" id="UP000185494"/>
    </source>
</evidence>
<reference evidence="3 4" key="1">
    <citation type="submission" date="2016-05" db="EMBL/GenBank/DDBJ databases">
        <title>Complete Genome and Methylome Analysis of Psychrotrophic Bacterial Isolates from Antarctic Lake Untersee.</title>
        <authorList>
            <person name="Fomenkov A."/>
            <person name="Akimov V.N."/>
            <person name="Vasilyeva L.V."/>
            <person name="Andersen D."/>
            <person name="Vincze T."/>
            <person name="Roberts R.J."/>
        </authorList>
    </citation>
    <scope>NUCLEOTIDE SEQUENCE [LARGE SCALE GENOMIC DNA]</scope>
    <source>
        <strain evidence="3 4">U14-5</strain>
    </source>
</reference>
<dbReference type="InterPro" id="IPR029058">
    <property type="entry name" value="AB_hydrolase_fold"/>
</dbReference>
<gene>
    <name evidence="3" type="ORF">RGI145_18885</name>
</gene>
<evidence type="ECO:0000256" key="1">
    <source>
        <dbReference type="ARBA" id="ARBA00022801"/>
    </source>
</evidence>
<dbReference type="eggNOG" id="COG2267">
    <property type="taxonomic scope" value="Bacteria"/>
</dbReference>
<dbReference type="Proteomes" id="UP000185494">
    <property type="component" value="Chromosome 1"/>
</dbReference>
<proteinExistence type="predicted"/>
<dbReference type="Pfam" id="PF12697">
    <property type="entry name" value="Abhydrolase_6"/>
    <property type="match status" value="1"/>
</dbReference>
<dbReference type="STRING" id="257708.RGI145_18885"/>
<evidence type="ECO:0000313" key="3">
    <source>
        <dbReference type="EMBL" id="APT58865.1"/>
    </source>
</evidence>
<feature type="domain" description="AB hydrolase-1" evidence="2">
    <location>
        <begin position="23"/>
        <end position="255"/>
    </location>
</feature>
<accession>A0A1L7AJC2</accession>
<sequence length="262" mass="26703">MSLDRVSFGGIGALRRGGEGTPFVLLHGIGSAPESFLPLAGALGGNAPVLAWDMPGYGGSADLAPEWPDAGDYAVALAALLDEAGIARCVLLGHSLGVVTAARFARLYPERVALFAALSPALGYGVPRGGALPQGIQARLDDLDRLGPEGMAALRAERLVFEPEKRPAVLGAVRGAMGRVRPPGYRRASLLLAGADVLSDAAAIRVPSLVASGAEDVVTPPANAERLAAALGIEAHLVPGAGHALPQEKPETVAALLREALS</sequence>